<dbReference type="RefSeq" id="WP_271789889.1">
    <property type="nucleotide sequence ID" value="NZ_CAMXCM010000002.1"/>
</dbReference>
<dbReference type="GO" id="GO:0098797">
    <property type="term" value="C:plasma membrane protein complex"/>
    <property type="evidence" value="ECO:0007669"/>
    <property type="project" value="TreeGrafter"/>
</dbReference>
<feature type="domain" description="TonB C-terminal" evidence="11">
    <location>
        <begin position="177"/>
        <end position="267"/>
    </location>
</feature>
<keyword evidence="8" id="KW-1133">Transmembrane helix</keyword>
<dbReference type="Gene3D" id="3.30.1150.10">
    <property type="match status" value="1"/>
</dbReference>
<organism evidence="12 14">
    <name type="scientific">Commensalibacter communis</name>
    <dbReference type="NCBI Taxonomy" id="2972786"/>
    <lineage>
        <taxon>Bacteria</taxon>
        <taxon>Pseudomonadati</taxon>
        <taxon>Pseudomonadota</taxon>
        <taxon>Alphaproteobacteria</taxon>
        <taxon>Acetobacterales</taxon>
        <taxon>Acetobacteraceae</taxon>
    </lineage>
</organism>
<dbReference type="NCBIfam" id="TIGR01352">
    <property type="entry name" value="tonB_Cterm"/>
    <property type="match status" value="1"/>
</dbReference>
<feature type="compositionally biased region" description="Polar residues" evidence="10">
    <location>
        <begin position="152"/>
        <end position="165"/>
    </location>
</feature>
<evidence type="ECO:0000256" key="3">
    <source>
        <dbReference type="ARBA" id="ARBA00022448"/>
    </source>
</evidence>
<comment type="caution">
    <text evidence="12">The sequence shown here is derived from an EMBL/GenBank/DDBJ whole genome shotgun (WGS) entry which is preliminary data.</text>
</comment>
<comment type="subcellular location">
    <subcellularLocation>
        <location evidence="1">Cell inner membrane</location>
        <topology evidence="1">Single-pass membrane protein</topology>
        <orientation evidence="1">Periplasmic side</orientation>
    </subcellularLocation>
</comment>
<dbReference type="Pfam" id="PF03544">
    <property type="entry name" value="TonB_C"/>
    <property type="match status" value="1"/>
</dbReference>
<dbReference type="InterPro" id="IPR037682">
    <property type="entry name" value="TonB_C"/>
</dbReference>
<proteinExistence type="inferred from homology"/>
<dbReference type="PROSITE" id="PS52015">
    <property type="entry name" value="TONB_CTD"/>
    <property type="match status" value="1"/>
</dbReference>
<dbReference type="GO" id="GO:0015031">
    <property type="term" value="P:protein transport"/>
    <property type="evidence" value="ECO:0007669"/>
    <property type="project" value="UniProtKB-KW"/>
</dbReference>
<protein>
    <submittedName>
        <fullName evidence="12 13">Links inner and outer membranes (TonB)</fullName>
    </submittedName>
</protein>
<keyword evidence="3" id="KW-0813">Transport</keyword>
<evidence type="ECO:0000256" key="9">
    <source>
        <dbReference type="ARBA" id="ARBA00023136"/>
    </source>
</evidence>
<keyword evidence="15" id="KW-1185">Reference proteome</keyword>
<keyword evidence="5" id="KW-0997">Cell inner membrane</keyword>
<dbReference type="GO" id="GO:0031992">
    <property type="term" value="F:energy transducer activity"/>
    <property type="evidence" value="ECO:0007669"/>
    <property type="project" value="TreeGrafter"/>
</dbReference>
<dbReference type="PANTHER" id="PTHR33446:SF11">
    <property type="entry name" value="TONB3"/>
    <property type="match status" value="1"/>
</dbReference>
<evidence type="ECO:0000313" key="13">
    <source>
        <dbReference type="EMBL" id="CAI3947004.1"/>
    </source>
</evidence>
<name>A0A9W4TL98_9PROT</name>
<evidence type="ECO:0000256" key="4">
    <source>
        <dbReference type="ARBA" id="ARBA00022475"/>
    </source>
</evidence>
<dbReference type="EMBL" id="CAMXCS010000002">
    <property type="protein sequence ID" value="CAI3947004.1"/>
    <property type="molecule type" value="Genomic_DNA"/>
</dbReference>
<dbReference type="PANTHER" id="PTHR33446">
    <property type="entry name" value="PROTEIN TONB-RELATED"/>
    <property type="match status" value="1"/>
</dbReference>
<dbReference type="Proteomes" id="UP001154259">
    <property type="component" value="Unassembled WGS sequence"/>
</dbReference>
<evidence type="ECO:0000313" key="15">
    <source>
        <dbReference type="Proteomes" id="UP001154259"/>
    </source>
</evidence>
<evidence type="ECO:0000259" key="11">
    <source>
        <dbReference type="PROSITE" id="PS52015"/>
    </source>
</evidence>
<reference evidence="12" key="1">
    <citation type="submission" date="2022-10" db="EMBL/GenBank/DDBJ databases">
        <authorList>
            <person name="Botero Cardona J."/>
        </authorList>
    </citation>
    <scope>NUCLEOTIDE SEQUENCE</scope>
    <source>
        <strain evidence="12">LMG 31819</strain>
        <strain evidence="13">R-53529</strain>
    </source>
</reference>
<dbReference type="AlphaFoldDB" id="A0A9W4TL98"/>
<keyword evidence="9" id="KW-0472">Membrane</keyword>
<evidence type="ECO:0000256" key="8">
    <source>
        <dbReference type="ARBA" id="ARBA00022989"/>
    </source>
</evidence>
<dbReference type="Proteomes" id="UP001154255">
    <property type="component" value="Unassembled WGS sequence"/>
</dbReference>
<evidence type="ECO:0000256" key="6">
    <source>
        <dbReference type="ARBA" id="ARBA00022692"/>
    </source>
</evidence>
<evidence type="ECO:0000313" key="14">
    <source>
        <dbReference type="Proteomes" id="UP001154255"/>
    </source>
</evidence>
<dbReference type="InterPro" id="IPR051045">
    <property type="entry name" value="TonB-dependent_transducer"/>
</dbReference>
<accession>A0A9W4TL98</accession>
<dbReference type="InterPro" id="IPR006260">
    <property type="entry name" value="TonB/TolA_C"/>
</dbReference>
<dbReference type="GO" id="GO:0055085">
    <property type="term" value="P:transmembrane transport"/>
    <property type="evidence" value="ECO:0007669"/>
    <property type="project" value="InterPro"/>
</dbReference>
<evidence type="ECO:0000256" key="2">
    <source>
        <dbReference type="ARBA" id="ARBA00006555"/>
    </source>
</evidence>
<dbReference type="SUPFAM" id="SSF74653">
    <property type="entry name" value="TolA/TonB C-terminal domain"/>
    <property type="match status" value="1"/>
</dbReference>
<keyword evidence="7" id="KW-0653">Protein transport</keyword>
<evidence type="ECO:0000256" key="1">
    <source>
        <dbReference type="ARBA" id="ARBA00004383"/>
    </source>
</evidence>
<keyword evidence="6" id="KW-0812">Transmembrane</keyword>
<evidence type="ECO:0000256" key="10">
    <source>
        <dbReference type="SAM" id="MobiDB-lite"/>
    </source>
</evidence>
<feature type="region of interest" description="Disordered" evidence="10">
    <location>
        <begin position="131"/>
        <end position="178"/>
    </location>
</feature>
<keyword evidence="4" id="KW-1003">Cell membrane</keyword>
<gene>
    <name evidence="13" type="ORF">R53529_LOCUS1466</name>
    <name evidence="12" type="ORF">R53530_LOCUS967</name>
</gene>
<dbReference type="EMBL" id="CAMXCM010000002">
    <property type="protein sequence ID" value="CAI3936438.1"/>
    <property type="molecule type" value="Genomic_DNA"/>
</dbReference>
<evidence type="ECO:0000256" key="7">
    <source>
        <dbReference type="ARBA" id="ARBA00022927"/>
    </source>
</evidence>
<sequence length="267" mass="29300">MMKQEPIPPSIDVSKMAVPPKRMIPVLTKIGACRLVGDGFVAVLLHGLCMLIAFWCMDIPKHDNPLHSTIEVAFEAPETLPTPERVQELPDVINDEPESRSMETPLPSEALPESEAFAALPVVKSQPVIKEKISSRPQSSVRPKRSEEARSVSPQVGRQTTQPSENVVRPTKPPVSKNLTSAQRCSALSKEYPMAARRRHEEGTVRVGYQLLPNGQIQHVEILESSGFSSLDRAAMNAVQAIKCQSASEQPIITTSVPVNFSLNKNN</sequence>
<evidence type="ECO:0000256" key="5">
    <source>
        <dbReference type="ARBA" id="ARBA00022519"/>
    </source>
</evidence>
<evidence type="ECO:0000313" key="12">
    <source>
        <dbReference type="EMBL" id="CAI3936438.1"/>
    </source>
</evidence>
<comment type="similarity">
    <text evidence="2">Belongs to the TonB family.</text>
</comment>